<comment type="caution">
    <text evidence="16">The sequence shown here is derived from an EMBL/GenBank/DDBJ whole genome shotgun (WGS) entry which is preliminary data.</text>
</comment>
<evidence type="ECO:0000256" key="11">
    <source>
        <dbReference type="ARBA" id="ARBA00074972"/>
    </source>
</evidence>
<feature type="domain" description="Orn/DAP/Arg decarboxylase 2 N-terminal" evidence="15">
    <location>
        <begin position="48"/>
        <end position="296"/>
    </location>
</feature>
<dbReference type="PROSITE" id="PS00879">
    <property type="entry name" value="ODR_DC_2_2"/>
    <property type="match status" value="1"/>
</dbReference>
<feature type="binding site" evidence="12">
    <location>
        <position position="248"/>
    </location>
    <ligand>
        <name>pyridoxal 5'-phosphate</name>
        <dbReference type="ChEBI" id="CHEBI:597326"/>
    </ligand>
</feature>
<evidence type="ECO:0000256" key="6">
    <source>
        <dbReference type="ARBA" id="ARBA00023239"/>
    </source>
</evidence>
<protein>
    <recommendedName>
        <fullName evidence="11 12">Diaminopimelate decarboxylase</fullName>
        <shortName evidence="12">DAP decarboxylase</shortName>
        <shortName evidence="12">DAPDC</shortName>
        <ecNumber evidence="10 12">4.1.1.20</ecNumber>
    </recommendedName>
</protein>
<dbReference type="InterPro" id="IPR002986">
    <property type="entry name" value="DAP_deCOOHase_LysA"/>
</dbReference>
<evidence type="ECO:0000256" key="8">
    <source>
        <dbReference type="ARBA" id="ARBA00060643"/>
    </source>
</evidence>
<evidence type="ECO:0000313" key="17">
    <source>
        <dbReference type="Proteomes" id="UP000186102"/>
    </source>
</evidence>
<feature type="modified residue" description="N6-(pyridoxal phosphate)lysine" evidence="12 13">
    <location>
        <position position="66"/>
    </location>
</feature>
<comment type="function">
    <text evidence="12">Specifically catalyzes the decarboxylation of meso-diaminopimelate (meso-DAP) to L-lysine.</text>
</comment>
<dbReference type="SUPFAM" id="SSF50621">
    <property type="entry name" value="Alanine racemase C-terminal domain-like"/>
    <property type="match status" value="1"/>
</dbReference>
<gene>
    <name evidence="12" type="primary">lysA</name>
    <name evidence="16" type="ORF">DSOL_4402</name>
</gene>
<dbReference type="InterPro" id="IPR009006">
    <property type="entry name" value="Ala_racemase/Decarboxylase_C"/>
</dbReference>
<dbReference type="InterPro" id="IPR022644">
    <property type="entry name" value="De-COase2_N"/>
</dbReference>
<evidence type="ECO:0000256" key="4">
    <source>
        <dbReference type="ARBA" id="ARBA00022898"/>
    </source>
</evidence>
<dbReference type="UniPathway" id="UPA00034">
    <property type="reaction ID" value="UER00027"/>
</dbReference>
<dbReference type="GO" id="GO:0030170">
    <property type="term" value="F:pyridoxal phosphate binding"/>
    <property type="evidence" value="ECO:0007669"/>
    <property type="project" value="UniProtKB-UniRule"/>
</dbReference>
<evidence type="ECO:0000256" key="7">
    <source>
        <dbReference type="ARBA" id="ARBA00050464"/>
    </source>
</evidence>
<feature type="active site" description="Proton donor" evidence="13">
    <location>
        <position position="361"/>
    </location>
</feature>
<dbReference type="RefSeq" id="WP_075366750.1">
    <property type="nucleotide sequence ID" value="NZ_MLBF01000052.1"/>
</dbReference>
<name>A0A1Q8QKD4_9FIRM</name>
<feature type="binding site" evidence="12">
    <location>
        <position position="293"/>
    </location>
    <ligand>
        <name>substrate</name>
    </ligand>
</feature>
<evidence type="ECO:0000256" key="1">
    <source>
        <dbReference type="ARBA" id="ARBA00001933"/>
    </source>
</evidence>
<evidence type="ECO:0000256" key="10">
    <source>
        <dbReference type="ARBA" id="ARBA00066427"/>
    </source>
</evidence>
<feature type="binding site" evidence="12">
    <location>
        <position position="334"/>
    </location>
    <ligand>
        <name>substrate</name>
    </ligand>
</feature>
<dbReference type="OrthoDB" id="9802241at2"/>
<comment type="pathway">
    <text evidence="8 12 14">Amino-acid biosynthesis; L-lysine biosynthesis via DAP pathway; L-lysine from DL-2,6-diaminopimelate: step 1/1.</text>
</comment>
<dbReference type="FunFam" id="2.40.37.10:FF:000003">
    <property type="entry name" value="Diaminopimelate decarboxylase"/>
    <property type="match status" value="1"/>
</dbReference>
<dbReference type="HAMAP" id="MF_02120">
    <property type="entry name" value="LysA"/>
    <property type="match status" value="1"/>
</dbReference>
<feature type="binding site" evidence="12">
    <location>
        <position position="390"/>
    </location>
    <ligand>
        <name>pyridoxal 5'-phosphate</name>
        <dbReference type="ChEBI" id="CHEBI:597326"/>
    </ligand>
</feature>
<organism evidence="16 17">
    <name type="scientific">Desulfosporosinus metallidurans</name>
    <dbReference type="NCBI Taxonomy" id="1888891"/>
    <lineage>
        <taxon>Bacteria</taxon>
        <taxon>Bacillati</taxon>
        <taxon>Bacillota</taxon>
        <taxon>Clostridia</taxon>
        <taxon>Eubacteriales</taxon>
        <taxon>Desulfitobacteriaceae</taxon>
        <taxon>Desulfosporosinus</taxon>
    </lineage>
</organism>
<keyword evidence="5 12" id="KW-0457">Lysine biosynthesis</keyword>
<evidence type="ECO:0000256" key="5">
    <source>
        <dbReference type="ARBA" id="ARBA00023154"/>
    </source>
</evidence>
<keyword evidence="3 12" id="KW-0210">Decarboxylase</keyword>
<feature type="binding site" evidence="12">
    <location>
        <begin position="290"/>
        <end position="293"/>
    </location>
    <ligand>
        <name>pyridoxal 5'-phosphate</name>
        <dbReference type="ChEBI" id="CHEBI:597326"/>
    </ligand>
</feature>
<proteinExistence type="inferred from homology"/>
<dbReference type="Gene3D" id="2.40.37.10">
    <property type="entry name" value="Lyase, Ornithine Decarboxylase, Chain A, domain 1"/>
    <property type="match status" value="1"/>
</dbReference>
<dbReference type="EC" id="4.1.1.20" evidence="10 12"/>
<dbReference type="GO" id="GO:0009089">
    <property type="term" value="P:lysine biosynthetic process via diaminopimelate"/>
    <property type="evidence" value="ECO:0007669"/>
    <property type="project" value="UniProtKB-UniRule"/>
</dbReference>
<dbReference type="NCBIfam" id="TIGR01048">
    <property type="entry name" value="lysA"/>
    <property type="match status" value="1"/>
</dbReference>
<dbReference type="InterPro" id="IPR000183">
    <property type="entry name" value="Orn/DAP/Arg_de-COase"/>
</dbReference>
<dbReference type="InterPro" id="IPR022657">
    <property type="entry name" value="De-COase2_CS"/>
</dbReference>
<evidence type="ECO:0000256" key="13">
    <source>
        <dbReference type="PIRSR" id="PIRSR600183-50"/>
    </source>
</evidence>
<dbReference type="EMBL" id="MLBF01000052">
    <property type="protein sequence ID" value="OLN27762.1"/>
    <property type="molecule type" value="Genomic_DNA"/>
</dbReference>
<evidence type="ECO:0000313" key="16">
    <source>
        <dbReference type="EMBL" id="OLN27762.1"/>
    </source>
</evidence>
<feature type="binding site" evidence="12">
    <location>
        <position position="362"/>
    </location>
    <ligand>
        <name>substrate</name>
    </ligand>
</feature>
<dbReference type="Proteomes" id="UP000186102">
    <property type="component" value="Unassembled WGS sequence"/>
</dbReference>
<keyword evidence="4 12" id="KW-0663">Pyridoxal phosphate</keyword>
<comment type="similarity">
    <text evidence="9 12">Belongs to the Orn/Lys/Arg decarboxylase class-II family. LysA subfamily.</text>
</comment>
<keyword evidence="17" id="KW-1185">Reference proteome</keyword>
<evidence type="ECO:0000256" key="2">
    <source>
        <dbReference type="ARBA" id="ARBA00022605"/>
    </source>
</evidence>
<dbReference type="STRING" id="1888891.DSOL_4402"/>
<keyword evidence="6 12" id="KW-0456">Lyase</keyword>
<sequence>MRLHGTQLVNEQGHLEIGGCDTVELAKQFGTPLYIMDEAQIRTICRQYHSSFVEGLKNTEVIYASKAFSTLAMCRIIDEEGLGLDVVSGGELYTALQANFPVAHIYFHGNNKSREELAMAIKAGVGRIVVDNFYEMNIINELAQEMNLRVEVLLRVTPGIEAHTHEYIQTGQIDSKFGFTLPDGTADQAIDLALSYSNLVVKGIHAHIGSQIFELDSFRHEVQIMIDYMADTLKRTAYHLEELNLGGGFGIYYVSGDEPAQIADYAKAVQDALENACEKQNFPRPKIIIEPGRSIVGTAGTTLYTIGSIKEIPGIRKYVAVDGGMADNPRPALYQARYEAVLANRAKEEATETVSVTGKCCESGDMLIWDIDLPKAESGDLIAVSCTGAYNYSMSSNYNRLTRPGVVLVESGQADVIVKRETHADLLRNDVLPARLKYLHMASR</sequence>
<dbReference type="CDD" id="cd06828">
    <property type="entry name" value="PLPDE_III_DapDC"/>
    <property type="match status" value="1"/>
</dbReference>
<comment type="cofactor">
    <cofactor evidence="1 12 13 14">
        <name>pyridoxal 5'-phosphate</name>
        <dbReference type="ChEBI" id="CHEBI:597326"/>
    </cofactor>
</comment>
<dbReference type="PANTHER" id="PTHR43727:SF2">
    <property type="entry name" value="GROUP IV DECARBOXYLASE"/>
    <property type="match status" value="1"/>
</dbReference>
<dbReference type="Pfam" id="PF02784">
    <property type="entry name" value="Orn_Arg_deC_N"/>
    <property type="match status" value="1"/>
</dbReference>
<evidence type="ECO:0000256" key="9">
    <source>
        <dbReference type="ARBA" id="ARBA00060983"/>
    </source>
</evidence>
<evidence type="ECO:0000259" key="15">
    <source>
        <dbReference type="Pfam" id="PF02784"/>
    </source>
</evidence>
<evidence type="ECO:0000256" key="3">
    <source>
        <dbReference type="ARBA" id="ARBA00022793"/>
    </source>
</evidence>
<dbReference type="Gene3D" id="3.20.20.10">
    <property type="entry name" value="Alanine racemase"/>
    <property type="match status" value="1"/>
</dbReference>
<feature type="binding site" evidence="12">
    <location>
        <position position="330"/>
    </location>
    <ligand>
        <name>substrate</name>
    </ligand>
</feature>
<comment type="subunit">
    <text evidence="12">Homodimer.</text>
</comment>
<reference evidence="16 17" key="1">
    <citation type="submission" date="2016-09" db="EMBL/GenBank/DDBJ databases">
        <title>Complete genome of Desulfosporosinus sp. OL.</title>
        <authorList>
            <person name="Mardanov A."/>
            <person name="Beletsky A."/>
            <person name="Panova A."/>
            <person name="Karnachuk O."/>
            <person name="Ravin N."/>
        </authorList>
    </citation>
    <scope>NUCLEOTIDE SEQUENCE [LARGE SCALE GENOMIC DNA]</scope>
    <source>
        <strain evidence="16 17">OL</strain>
    </source>
</reference>
<dbReference type="FunFam" id="3.20.20.10:FF:000003">
    <property type="entry name" value="Diaminopimelate decarboxylase"/>
    <property type="match status" value="1"/>
</dbReference>
<dbReference type="SUPFAM" id="SSF51419">
    <property type="entry name" value="PLP-binding barrel"/>
    <property type="match status" value="1"/>
</dbReference>
<evidence type="ECO:0000256" key="12">
    <source>
        <dbReference type="HAMAP-Rule" id="MF_02120"/>
    </source>
</evidence>
<dbReference type="PRINTS" id="PR01181">
    <property type="entry name" value="DAPDCRBXLASE"/>
</dbReference>
<dbReference type="PRINTS" id="PR01179">
    <property type="entry name" value="ODADCRBXLASE"/>
</dbReference>
<comment type="catalytic activity">
    <reaction evidence="7 12 14">
        <text>meso-2,6-diaminopimelate + H(+) = L-lysine + CO2</text>
        <dbReference type="Rhea" id="RHEA:15101"/>
        <dbReference type="ChEBI" id="CHEBI:15378"/>
        <dbReference type="ChEBI" id="CHEBI:16526"/>
        <dbReference type="ChEBI" id="CHEBI:32551"/>
        <dbReference type="ChEBI" id="CHEBI:57791"/>
        <dbReference type="EC" id="4.1.1.20"/>
    </reaction>
</comment>
<dbReference type="GO" id="GO:0008836">
    <property type="term" value="F:diaminopimelate decarboxylase activity"/>
    <property type="evidence" value="ECO:0007669"/>
    <property type="project" value="UniProtKB-UniRule"/>
</dbReference>
<evidence type="ECO:0000256" key="14">
    <source>
        <dbReference type="RuleBase" id="RU003738"/>
    </source>
</evidence>
<feature type="binding site" evidence="12">
    <location>
        <position position="390"/>
    </location>
    <ligand>
        <name>substrate</name>
    </ligand>
</feature>
<keyword evidence="2 12" id="KW-0028">Amino-acid biosynthesis</keyword>
<dbReference type="AlphaFoldDB" id="A0A1Q8QKD4"/>
<dbReference type="PANTHER" id="PTHR43727">
    <property type="entry name" value="DIAMINOPIMELATE DECARBOXYLASE"/>
    <property type="match status" value="1"/>
</dbReference>
<dbReference type="InterPro" id="IPR029066">
    <property type="entry name" value="PLP-binding_barrel"/>
</dbReference>
<accession>A0A1Q8QKD4</accession>